<reference evidence="4" key="1">
    <citation type="journal article" date="2010" name="Nat. Biotechnol.">
        <title>Draft genome sequence of the oilseed species Ricinus communis.</title>
        <authorList>
            <person name="Chan A.P."/>
            <person name="Crabtree J."/>
            <person name="Zhao Q."/>
            <person name="Lorenzi H."/>
            <person name="Orvis J."/>
            <person name="Puiu D."/>
            <person name="Melake-Berhan A."/>
            <person name="Jones K.M."/>
            <person name="Redman J."/>
            <person name="Chen G."/>
            <person name="Cahoon E.B."/>
            <person name="Gedil M."/>
            <person name="Stanke M."/>
            <person name="Haas B.J."/>
            <person name="Wortman J.R."/>
            <person name="Fraser-Liggett C.M."/>
            <person name="Ravel J."/>
            <person name="Rabinowicz P.D."/>
        </authorList>
    </citation>
    <scope>NUCLEOTIDE SEQUENCE [LARGE SCALE GENOMIC DNA]</scope>
    <source>
        <strain evidence="4">cv. Hale</strain>
    </source>
</reference>
<feature type="compositionally biased region" description="Gly residues" evidence="1">
    <location>
        <begin position="10"/>
        <end position="19"/>
    </location>
</feature>
<name>B9SKC5_RICCO</name>
<dbReference type="SMART" id="SM00666">
    <property type="entry name" value="PB1"/>
    <property type="match status" value="1"/>
</dbReference>
<feature type="region of interest" description="Disordered" evidence="1">
    <location>
        <begin position="178"/>
        <end position="201"/>
    </location>
</feature>
<feature type="compositionally biased region" description="Low complexity" evidence="1">
    <location>
        <begin position="255"/>
        <end position="268"/>
    </location>
</feature>
<dbReference type="EMBL" id="EQ974001">
    <property type="protein sequence ID" value="EEF35939.1"/>
    <property type="molecule type" value="Genomic_DNA"/>
</dbReference>
<feature type="domain" description="PB1" evidence="2">
    <location>
        <begin position="49"/>
        <end position="135"/>
    </location>
</feature>
<proteinExistence type="predicted"/>
<protein>
    <submittedName>
        <fullName evidence="3">ATP binding protein, putative</fullName>
    </submittedName>
</protein>
<evidence type="ECO:0000313" key="4">
    <source>
        <dbReference type="Proteomes" id="UP000008311"/>
    </source>
</evidence>
<dbReference type="PANTHER" id="PTHR31066">
    <property type="entry name" value="OS05G0427100 PROTEIN-RELATED"/>
    <property type="match status" value="1"/>
</dbReference>
<feature type="compositionally biased region" description="Low complexity" evidence="1">
    <location>
        <begin position="20"/>
        <end position="30"/>
    </location>
</feature>
<evidence type="ECO:0000313" key="3">
    <source>
        <dbReference type="EMBL" id="EEF35939.1"/>
    </source>
</evidence>
<feature type="region of interest" description="Disordered" evidence="1">
    <location>
        <begin position="233"/>
        <end position="272"/>
    </location>
</feature>
<dbReference type="Proteomes" id="UP000008311">
    <property type="component" value="Unassembled WGS sequence"/>
</dbReference>
<gene>
    <name evidence="3" type="ORF">RCOM_0758890</name>
</gene>
<dbReference type="FunCoup" id="B9SKC5">
    <property type="interactions" value="90"/>
</dbReference>
<keyword evidence="4" id="KW-1185">Reference proteome</keyword>
<evidence type="ECO:0000256" key="1">
    <source>
        <dbReference type="SAM" id="MobiDB-lite"/>
    </source>
</evidence>
<sequence length="361" mass="39864">MADEAVASGGASGGGGGEEVGTSSSSGGSSPKNRMKFLCSYGGKILPRPADGLLKYVGGETRVIGVPRDTNFSELMKKLKSEFEGDMVLKYQVMPEELDVLVSVRTDEDLKHMLDEYDRHESGGTSKLRAFLFPSTPVILENQNGPADPHAVEQRYIDAINNTVRSANCRPPTIIANRPSFSLSASSSPKGNSPDGNTMDATTHEHIFMNSYHSNRFPMHKVHSSPSLYNLNAPHHQSNSHGNPHYYQHHHHHQQYQQHYPHSYQSSSRLPHEPQRLLPSLSLGRPDFGRTPFSPLNQYHSNVNNAGSSNVHNNWSSSGHNFGSGSLNRHSCYEEQHSGYGCRTIERLDGLSPSPKNKILE</sequence>
<organism evidence="3 4">
    <name type="scientific">Ricinus communis</name>
    <name type="common">Castor bean</name>
    <dbReference type="NCBI Taxonomy" id="3988"/>
    <lineage>
        <taxon>Eukaryota</taxon>
        <taxon>Viridiplantae</taxon>
        <taxon>Streptophyta</taxon>
        <taxon>Embryophyta</taxon>
        <taxon>Tracheophyta</taxon>
        <taxon>Spermatophyta</taxon>
        <taxon>Magnoliopsida</taxon>
        <taxon>eudicotyledons</taxon>
        <taxon>Gunneridae</taxon>
        <taxon>Pentapetalae</taxon>
        <taxon>rosids</taxon>
        <taxon>fabids</taxon>
        <taxon>Malpighiales</taxon>
        <taxon>Euphorbiaceae</taxon>
        <taxon>Acalyphoideae</taxon>
        <taxon>Acalypheae</taxon>
        <taxon>Ricinus</taxon>
    </lineage>
</organism>
<feature type="compositionally biased region" description="Polar residues" evidence="1">
    <location>
        <begin position="189"/>
        <end position="201"/>
    </location>
</feature>
<dbReference type="OMA" id="TCCCDEC"/>
<dbReference type="KEGG" id="rcu:8263272"/>
<dbReference type="OrthoDB" id="1882326at2759"/>
<dbReference type="Gene3D" id="3.10.20.90">
    <property type="entry name" value="Phosphatidylinositol 3-kinase Catalytic Subunit, Chain A, domain 1"/>
    <property type="match status" value="1"/>
</dbReference>
<dbReference type="InterPro" id="IPR053198">
    <property type="entry name" value="Gynoecium_Dev_Regulator"/>
</dbReference>
<feature type="compositionally biased region" description="Polar residues" evidence="1">
    <location>
        <begin position="233"/>
        <end position="242"/>
    </location>
</feature>
<dbReference type="SUPFAM" id="SSF54277">
    <property type="entry name" value="CAD &amp; PB1 domains"/>
    <property type="match status" value="1"/>
</dbReference>
<evidence type="ECO:0000259" key="2">
    <source>
        <dbReference type="SMART" id="SM00666"/>
    </source>
</evidence>
<accession>B9SKC5</accession>
<dbReference type="Pfam" id="PF00564">
    <property type="entry name" value="PB1"/>
    <property type="match status" value="1"/>
</dbReference>
<dbReference type="AlphaFoldDB" id="B9SKC5"/>
<feature type="region of interest" description="Disordered" evidence="1">
    <location>
        <begin position="1"/>
        <end position="32"/>
    </location>
</feature>
<dbReference type="eggNOG" id="ENOG502QWRI">
    <property type="taxonomic scope" value="Eukaryota"/>
</dbReference>
<dbReference type="CDD" id="cd06410">
    <property type="entry name" value="PB1_UP2"/>
    <property type="match status" value="1"/>
</dbReference>
<dbReference type="InParanoid" id="B9SKC5"/>
<dbReference type="PANTHER" id="PTHR31066:SF47">
    <property type="entry name" value="PB1 DOMAIN-CONTAINING PROTEIN"/>
    <property type="match status" value="1"/>
</dbReference>
<dbReference type="InterPro" id="IPR000270">
    <property type="entry name" value="PB1_dom"/>
</dbReference>